<feature type="region of interest" description="Disordered" evidence="1">
    <location>
        <begin position="1"/>
        <end position="61"/>
    </location>
</feature>
<protein>
    <submittedName>
        <fullName evidence="3">Uncharacterized protein</fullName>
    </submittedName>
</protein>
<dbReference type="AlphaFoldDB" id="A0A8S3D5W5"/>
<evidence type="ECO:0000313" key="4">
    <source>
        <dbReference type="Proteomes" id="UP000681720"/>
    </source>
</evidence>
<gene>
    <name evidence="2" type="ORF">BYL167_LOCUS35483</name>
    <name evidence="3" type="ORF">GIL414_LOCUS56270</name>
</gene>
<name>A0A8S3D5W5_9BILA</name>
<comment type="caution">
    <text evidence="3">The sequence shown here is derived from an EMBL/GenBank/DDBJ whole genome shotgun (WGS) entry which is preliminary data.</text>
</comment>
<proteinExistence type="predicted"/>
<dbReference type="EMBL" id="CAJOBH010074833">
    <property type="protein sequence ID" value="CAF4489077.1"/>
    <property type="molecule type" value="Genomic_DNA"/>
</dbReference>
<evidence type="ECO:0000313" key="3">
    <source>
        <dbReference type="EMBL" id="CAF4984806.1"/>
    </source>
</evidence>
<feature type="compositionally biased region" description="Basic residues" evidence="1">
    <location>
        <begin position="19"/>
        <end position="31"/>
    </location>
</feature>
<feature type="non-terminal residue" evidence="3">
    <location>
        <position position="1"/>
    </location>
</feature>
<evidence type="ECO:0000313" key="2">
    <source>
        <dbReference type="EMBL" id="CAF4489077.1"/>
    </source>
</evidence>
<evidence type="ECO:0000256" key="1">
    <source>
        <dbReference type="SAM" id="MobiDB-lite"/>
    </source>
</evidence>
<feature type="non-terminal residue" evidence="3">
    <location>
        <position position="61"/>
    </location>
</feature>
<sequence length="61" mass="7005">DKRKLDEIEPEQEIETPVKKAKKKKPKKKTRSNQTRATSTLQTADENKNEEVDTTSNADSF</sequence>
<accession>A0A8S3D5W5</accession>
<dbReference type="EMBL" id="CAJOBJ010201634">
    <property type="protein sequence ID" value="CAF4984806.1"/>
    <property type="molecule type" value="Genomic_DNA"/>
</dbReference>
<organism evidence="3 4">
    <name type="scientific">Rotaria magnacalcarata</name>
    <dbReference type="NCBI Taxonomy" id="392030"/>
    <lineage>
        <taxon>Eukaryota</taxon>
        <taxon>Metazoa</taxon>
        <taxon>Spiralia</taxon>
        <taxon>Gnathifera</taxon>
        <taxon>Rotifera</taxon>
        <taxon>Eurotatoria</taxon>
        <taxon>Bdelloidea</taxon>
        <taxon>Philodinida</taxon>
        <taxon>Philodinidae</taxon>
        <taxon>Rotaria</taxon>
    </lineage>
</organism>
<feature type="compositionally biased region" description="Polar residues" evidence="1">
    <location>
        <begin position="32"/>
        <end position="44"/>
    </location>
</feature>
<dbReference type="Proteomes" id="UP000681967">
    <property type="component" value="Unassembled WGS sequence"/>
</dbReference>
<dbReference type="Proteomes" id="UP000681720">
    <property type="component" value="Unassembled WGS sequence"/>
</dbReference>
<reference evidence="3" key="1">
    <citation type="submission" date="2021-02" db="EMBL/GenBank/DDBJ databases">
        <authorList>
            <person name="Nowell W R."/>
        </authorList>
    </citation>
    <scope>NUCLEOTIDE SEQUENCE</scope>
</reference>